<name>A0A7G9T9Y1_PSEMX</name>
<sequence length="226" mass="25513">MGRKIFISYKYHDPFVQQLASAGAQITTARHYVDELQELLDDEDHVNKGEKDGESLKGLSEESIEDKLRDKIFDSTVTIVLLSPGMHDGTLEAEQWIPWEVSYSLKRKTRDGVTRNPNALLGVVLPNNQGSYDYHLKEPGCVTCKCQTINRDNMFSILKNNLFNAKELKPAAPCSNHTGLAPVYAAGHSYMVLATWANFTRDVNAYIARAIERNESWDDYDVCIQP</sequence>
<dbReference type="AlphaFoldDB" id="A0A7G9T9Y1"/>
<dbReference type="Proteomes" id="UP000515838">
    <property type="component" value="Chromosome"/>
</dbReference>
<evidence type="ECO:0000259" key="1">
    <source>
        <dbReference type="Pfam" id="PF08937"/>
    </source>
</evidence>
<dbReference type="Gene3D" id="3.40.50.10140">
    <property type="entry name" value="Toll/interleukin-1 receptor homology (TIR) domain"/>
    <property type="match status" value="1"/>
</dbReference>
<reference evidence="2 3" key="1">
    <citation type="submission" date="2020-08" db="EMBL/GenBank/DDBJ databases">
        <title>Streptomycin Non-resistant strain, P. mexicana.</title>
        <authorList>
            <person name="Ganesh-Kumar S."/>
            <person name="Zhe T."/>
            <person name="Yu Z."/>
            <person name="Min Y."/>
        </authorList>
    </citation>
    <scope>NUCLEOTIDE SEQUENCE [LARGE SCALE GENOMIC DNA]</scope>
    <source>
        <strain evidence="2 3">GTZY2</strain>
    </source>
</reference>
<dbReference type="InterPro" id="IPR015032">
    <property type="entry name" value="ThsB__TIR-like_domain"/>
</dbReference>
<evidence type="ECO:0000313" key="2">
    <source>
        <dbReference type="EMBL" id="QNN76906.1"/>
    </source>
</evidence>
<accession>A0A7G9T9Y1</accession>
<dbReference type="Pfam" id="PF08937">
    <property type="entry name" value="ThsB_TIR"/>
    <property type="match status" value="1"/>
</dbReference>
<protein>
    <submittedName>
        <fullName evidence="2">TIR domain-containing protein</fullName>
    </submittedName>
</protein>
<dbReference type="RefSeq" id="WP_187572630.1">
    <property type="nucleotide sequence ID" value="NZ_CP060731.1"/>
</dbReference>
<evidence type="ECO:0000313" key="3">
    <source>
        <dbReference type="Proteomes" id="UP000515838"/>
    </source>
</evidence>
<dbReference type="InterPro" id="IPR035897">
    <property type="entry name" value="Toll_tir_struct_dom_sf"/>
</dbReference>
<organism evidence="2 3">
    <name type="scientific">Pseudoxanthomonas mexicana</name>
    <dbReference type="NCBI Taxonomy" id="128785"/>
    <lineage>
        <taxon>Bacteria</taxon>
        <taxon>Pseudomonadati</taxon>
        <taxon>Pseudomonadota</taxon>
        <taxon>Gammaproteobacteria</taxon>
        <taxon>Lysobacterales</taxon>
        <taxon>Lysobacteraceae</taxon>
        <taxon>Pseudoxanthomonas</taxon>
    </lineage>
</organism>
<gene>
    <name evidence="2" type="ORF">IAE60_13285</name>
</gene>
<dbReference type="EMBL" id="CP060731">
    <property type="protein sequence ID" value="QNN76906.1"/>
    <property type="molecule type" value="Genomic_DNA"/>
</dbReference>
<proteinExistence type="predicted"/>
<feature type="domain" description="Thoeris protein ThsB TIR-like" evidence="1">
    <location>
        <begin position="6"/>
        <end position="127"/>
    </location>
</feature>
<dbReference type="GeneID" id="81471951"/>